<evidence type="ECO:0000256" key="5">
    <source>
        <dbReference type="SAM" id="MobiDB-lite"/>
    </source>
</evidence>
<organism evidence="8 9">
    <name type="scientific">Ranitomeya imitator</name>
    <name type="common">mimic poison frog</name>
    <dbReference type="NCBI Taxonomy" id="111125"/>
    <lineage>
        <taxon>Eukaryota</taxon>
        <taxon>Metazoa</taxon>
        <taxon>Chordata</taxon>
        <taxon>Craniata</taxon>
        <taxon>Vertebrata</taxon>
        <taxon>Euteleostomi</taxon>
        <taxon>Amphibia</taxon>
        <taxon>Batrachia</taxon>
        <taxon>Anura</taxon>
        <taxon>Neobatrachia</taxon>
        <taxon>Hyloidea</taxon>
        <taxon>Dendrobatidae</taxon>
        <taxon>Dendrobatinae</taxon>
        <taxon>Ranitomeya</taxon>
    </lineage>
</organism>
<dbReference type="Pfam" id="PF01498">
    <property type="entry name" value="HTH_Tnp_Tc3_2"/>
    <property type="match status" value="1"/>
</dbReference>
<evidence type="ECO:0000313" key="8">
    <source>
        <dbReference type="EMBL" id="CAJ0936480.1"/>
    </source>
</evidence>
<keyword evidence="9" id="KW-1185">Reference proteome</keyword>
<keyword evidence="3" id="KW-0443">Lipid metabolism</keyword>
<evidence type="ECO:0000256" key="2">
    <source>
        <dbReference type="ARBA" id="ARBA00022832"/>
    </source>
</evidence>
<evidence type="ECO:0000256" key="3">
    <source>
        <dbReference type="ARBA" id="ARBA00023098"/>
    </source>
</evidence>
<dbReference type="InterPro" id="IPR036397">
    <property type="entry name" value="RNaseH_sf"/>
</dbReference>
<evidence type="ECO:0000313" key="9">
    <source>
        <dbReference type="Proteomes" id="UP001176940"/>
    </source>
</evidence>
<dbReference type="PANTHER" id="PTHR43272">
    <property type="entry name" value="LONG-CHAIN-FATTY-ACID--COA LIGASE"/>
    <property type="match status" value="1"/>
</dbReference>
<dbReference type="PROSITE" id="PS00455">
    <property type="entry name" value="AMP_BINDING"/>
    <property type="match status" value="1"/>
</dbReference>
<dbReference type="Pfam" id="PF00501">
    <property type="entry name" value="AMP-binding"/>
    <property type="match status" value="1"/>
</dbReference>
<dbReference type="EMBL" id="CAUEEQ010012359">
    <property type="protein sequence ID" value="CAJ0936480.1"/>
    <property type="molecule type" value="Genomic_DNA"/>
</dbReference>
<protein>
    <recommendedName>
        <fullName evidence="4">long-chain-fatty-acid--CoA ligase</fullName>
        <ecNumber evidence="4">6.2.1.3</ecNumber>
    </recommendedName>
</protein>
<evidence type="ECO:0000256" key="4">
    <source>
        <dbReference type="ARBA" id="ARBA00026121"/>
    </source>
</evidence>
<dbReference type="Gene3D" id="3.40.50.12780">
    <property type="entry name" value="N-terminal domain of ligase-like"/>
    <property type="match status" value="1"/>
</dbReference>
<feature type="domain" description="Transposase Tc1-like" evidence="7">
    <location>
        <begin position="20"/>
        <end position="91"/>
    </location>
</feature>
<feature type="domain" description="AMP-dependent synthetase/ligase" evidence="6">
    <location>
        <begin position="301"/>
        <end position="525"/>
    </location>
</feature>
<dbReference type="InterPro" id="IPR000873">
    <property type="entry name" value="AMP-dep_synth/lig_dom"/>
</dbReference>
<feature type="compositionally biased region" description="Polar residues" evidence="5">
    <location>
        <begin position="242"/>
        <end position="255"/>
    </location>
</feature>
<dbReference type="Gene3D" id="3.30.420.10">
    <property type="entry name" value="Ribonuclease H-like superfamily/Ribonuclease H"/>
    <property type="match status" value="1"/>
</dbReference>
<name>A0ABN9LDI1_9NEOB</name>
<dbReference type="SUPFAM" id="SSF56801">
    <property type="entry name" value="Acetyl-CoA synthetase-like"/>
    <property type="match status" value="1"/>
</dbReference>
<accession>A0ABN9LDI1</accession>
<proteinExistence type="predicted"/>
<reference evidence="8" key="1">
    <citation type="submission" date="2023-07" db="EMBL/GenBank/DDBJ databases">
        <authorList>
            <person name="Stuckert A."/>
        </authorList>
    </citation>
    <scope>NUCLEOTIDE SEQUENCE</scope>
</reference>
<keyword evidence="2" id="KW-0276">Fatty acid metabolism</keyword>
<dbReference type="Proteomes" id="UP001176940">
    <property type="component" value="Unassembled WGS sequence"/>
</dbReference>
<dbReference type="InterPro" id="IPR020845">
    <property type="entry name" value="AMP-binding_CS"/>
</dbReference>
<dbReference type="PANTHER" id="PTHR43272:SF28">
    <property type="entry name" value="LONG-CHAIN-FATTY-ACID--COA LIGASE 1"/>
    <property type="match status" value="1"/>
</dbReference>
<dbReference type="InterPro" id="IPR002492">
    <property type="entry name" value="Transposase_Tc1-like"/>
</dbReference>
<feature type="region of interest" description="Disordered" evidence="5">
    <location>
        <begin position="242"/>
        <end position="263"/>
    </location>
</feature>
<evidence type="ECO:0000259" key="7">
    <source>
        <dbReference type="Pfam" id="PF01498"/>
    </source>
</evidence>
<evidence type="ECO:0000256" key="1">
    <source>
        <dbReference type="ARBA" id="ARBA00022598"/>
    </source>
</evidence>
<dbReference type="InterPro" id="IPR042099">
    <property type="entry name" value="ANL_N_sf"/>
</dbReference>
<keyword evidence="1" id="KW-0436">Ligase</keyword>
<comment type="caution">
    <text evidence="8">The sequence shown here is derived from an EMBL/GenBank/DDBJ whole genome shotgun (WGS) entry which is preliminary data.</text>
</comment>
<gene>
    <name evidence="8" type="ORF">RIMI_LOCUS6753877</name>
</gene>
<sequence>MALWLTSLDVDGKEKLTRFQRKIVRMLDKEPQLTSKQVQAALQSKGTTVSTRTIRRRLNDKGLYGRRPRKTPLLTPRPKKAKLEFAKTYLKKPKMVWEHVLWSDETKWWGKKKPLVSQGRHREGDFSQSGRSAFLHCVSTAAGKQSGDVTAVLCFPAGRRPQCREAQRGTDSGSWSRYTNSNSTTQQPCLWSVNDCLLDSCKGQEPARRSTLLDSDEIVSYYYDDCRTVYEVFQRGLRVSISQRGSSGQSEQPQKSHPIDRVDRRGRFHSVDVTLAEAAESLAGVVCDHTVPGKNCVGHNRQVSDRAEYLGSALLNRGCKPSSEQFIGIFAQNRPETNVTTLYELCLQWIITELCCYTYSMVAVPLYDTLGAEAITYIITKAEISVVFCDNTEKAKLLLASVENGETSSLRTVVLMDPFDEDLVERGKKCGVEIVSLRDMEEEGKNHHERPKPPKPEDLAVVCFTSGTTGNPKGAMLSHKNIVSNSAAFLKVTEELAFPSTQDVVISFLPLAHMFERVVESLLTLNASDIHVSYLPLAHMFERLVQEVIKCPMPFHKFSTYPP</sequence>
<dbReference type="EC" id="6.2.1.3" evidence="4"/>
<evidence type="ECO:0000259" key="6">
    <source>
        <dbReference type="Pfam" id="PF00501"/>
    </source>
</evidence>